<organism evidence="2 3">
    <name type="scientific">Magnetovibrio blakemorei</name>
    <dbReference type="NCBI Taxonomy" id="28181"/>
    <lineage>
        <taxon>Bacteria</taxon>
        <taxon>Pseudomonadati</taxon>
        <taxon>Pseudomonadota</taxon>
        <taxon>Alphaproteobacteria</taxon>
        <taxon>Rhodospirillales</taxon>
        <taxon>Magnetovibrionaceae</taxon>
        <taxon>Magnetovibrio</taxon>
    </lineage>
</organism>
<dbReference type="GO" id="GO:0016757">
    <property type="term" value="F:glycosyltransferase activity"/>
    <property type="evidence" value="ECO:0007669"/>
    <property type="project" value="InterPro"/>
</dbReference>
<evidence type="ECO:0000313" key="2">
    <source>
        <dbReference type="EMBL" id="OEJ66639.1"/>
    </source>
</evidence>
<dbReference type="InterPro" id="IPR001296">
    <property type="entry name" value="Glyco_trans_1"/>
</dbReference>
<dbReference type="PANTHER" id="PTHR12526">
    <property type="entry name" value="GLYCOSYLTRANSFERASE"/>
    <property type="match status" value="1"/>
</dbReference>
<proteinExistence type="predicted"/>
<comment type="caution">
    <text evidence="2">The sequence shown here is derived from an EMBL/GenBank/DDBJ whole genome shotgun (WGS) entry which is preliminary data.</text>
</comment>
<dbReference type="Proteomes" id="UP000095347">
    <property type="component" value="Unassembled WGS sequence"/>
</dbReference>
<dbReference type="AlphaFoldDB" id="A0A1E5Q6L5"/>
<name>A0A1E5Q6L5_9PROT</name>
<protein>
    <recommendedName>
        <fullName evidence="1">Glycosyl transferase family 1 domain-containing protein</fullName>
    </recommendedName>
</protein>
<dbReference type="Pfam" id="PF00534">
    <property type="entry name" value="Glycos_transf_1"/>
    <property type="match status" value="1"/>
</dbReference>
<accession>A0A1E5Q6L5</accession>
<keyword evidence="3" id="KW-1185">Reference proteome</keyword>
<dbReference type="EMBL" id="MCGG01000030">
    <property type="protein sequence ID" value="OEJ66639.1"/>
    <property type="molecule type" value="Genomic_DNA"/>
</dbReference>
<evidence type="ECO:0000313" key="3">
    <source>
        <dbReference type="Proteomes" id="UP000095347"/>
    </source>
</evidence>
<dbReference type="PANTHER" id="PTHR12526:SF637">
    <property type="entry name" value="GLYCOSYLTRANSFERASE EPSF-RELATED"/>
    <property type="match status" value="1"/>
</dbReference>
<feature type="domain" description="Glycosyl transferase family 1" evidence="1">
    <location>
        <begin position="172"/>
        <end position="304"/>
    </location>
</feature>
<gene>
    <name evidence="2" type="ORF">BEN30_11845</name>
</gene>
<evidence type="ECO:0000259" key="1">
    <source>
        <dbReference type="Pfam" id="PF00534"/>
    </source>
</evidence>
<reference evidence="3" key="1">
    <citation type="submission" date="2016-07" db="EMBL/GenBank/DDBJ databases">
        <authorList>
            <person name="Florea S."/>
            <person name="Webb J.S."/>
            <person name="Jaromczyk J."/>
            <person name="Schardl C.L."/>
        </authorList>
    </citation>
    <scope>NUCLEOTIDE SEQUENCE [LARGE SCALE GENOMIC DNA]</scope>
    <source>
        <strain evidence="3">MV-1</strain>
    </source>
</reference>
<dbReference type="STRING" id="28181.BEN30_11845"/>
<sequence>MVEDANWAIRWVGENIRDEINKLTPNTVEVGTSPVGAINRVVHFGSQYMWLAWGGPAGASNKYVTSFFHGKREDGPDVSRHIDQFLTTVPRLSRIVASNSLVHDRLLSWGVSSEKVVRIPIGVNTNIFTPPSDEQRQRAREKFAIPKDAIVIGSFQKDGVGWGDGMEPKLIKGPDIFVETMKELAKDLPVFAMLTGPARGYVKARLEEYNIPYAHAYPDAHADLVQCYHALDLYIVSSREEGGPMGLMESMSAHVPVVSTYVGMAPDLIQDGITGGLDHTLTSHGLAKKVREILHPSCDKDTLVQSARNGVMVCDWSVVGKRHLEEVYLPLIAQ</sequence>
<dbReference type="SUPFAM" id="SSF53756">
    <property type="entry name" value="UDP-Glycosyltransferase/glycogen phosphorylase"/>
    <property type="match status" value="1"/>
</dbReference>
<dbReference type="Gene3D" id="3.40.50.2000">
    <property type="entry name" value="Glycogen Phosphorylase B"/>
    <property type="match status" value="2"/>
</dbReference>
<dbReference type="CDD" id="cd03801">
    <property type="entry name" value="GT4_PimA-like"/>
    <property type="match status" value="1"/>
</dbReference>